<feature type="domain" description="Hydantoinase/oxoprolinase N-terminal" evidence="4">
    <location>
        <begin position="31"/>
        <end position="81"/>
    </location>
</feature>
<dbReference type="PANTHER" id="PTHR11365:SF2">
    <property type="entry name" value="5-OXOPROLINASE"/>
    <property type="match status" value="1"/>
</dbReference>
<name>A0A179I8E7_CORDF</name>
<keyword evidence="7" id="KW-1185">Reference proteome</keyword>
<dbReference type="Pfam" id="PF19278">
    <property type="entry name" value="Hydant_A_C"/>
    <property type="match status" value="1"/>
</dbReference>
<dbReference type="GO" id="GO:0017168">
    <property type="term" value="F:5-oxoprolinase (ATP-hydrolyzing) activity"/>
    <property type="evidence" value="ECO:0007669"/>
    <property type="project" value="TreeGrafter"/>
</dbReference>
<dbReference type="InterPro" id="IPR002821">
    <property type="entry name" value="Hydantoinase_A"/>
</dbReference>
<accession>A0A179I8E7</accession>
<feature type="domain" description="Hydantoinase A/oxoprolinase" evidence="2">
    <location>
        <begin position="100"/>
        <end position="399"/>
    </location>
</feature>
<dbReference type="EMBL" id="LUKN01003136">
    <property type="protein sequence ID" value="OAQ97978.1"/>
    <property type="molecule type" value="Genomic_DNA"/>
</dbReference>
<dbReference type="InterPro" id="IPR049517">
    <property type="entry name" value="ACX-like_C"/>
</dbReference>
<dbReference type="GO" id="GO:0006749">
    <property type="term" value="P:glutathione metabolic process"/>
    <property type="evidence" value="ECO:0007669"/>
    <property type="project" value="TreeGrafter"/>
</dbReference>
<organism evidence="6 7">
    <name type="scientific">Cordyceps confragosa</name>
    <name type="common">Lecanicillium lecanii</name>
    <dbReference type="NCBI Taxonomy" id="2714763"/>
    <lineage>
        <taxon>Eukaryota</taxon>
        <taxon>Fungi</taxon>
        <taxon>Dikarya</taxon>
        <taxon>Ascomycota</taxon>
        <taxon>Pezizomycotina</taxon>
        <taxon>Sordariomycetes</taxon>
        <taxon>Hypocreomycetidae</taxon>
        <taxon>Hypocreales</taxon>
        <taxon>Cordycipitaceae</taxon>
        <taxon>Akanthomyces</taxon>
    </lineage>
</organism>
<comment type="caution">
    <text evidence="6">The sequence shown here is derived from an EMBL/GenBank/DDBJ whole genome shotgun (WGS) entry which is preliminary data.</text>
</comment>
<dbReference type="Proteomes" id="UP000243081">
    <property type="component" value="Unassembled WGS sequence"/>
</dbReference>
<dbReference type="InterPro" id="IPR003692">
    <property type="entry name" value="Hydantoinase_B"/>
</dbReference>
<dbReference type="InterPro" id="IPR045079">
    <property type="entry name" value="Oxoprolinase-like"/>
</dbReference>
<evidence type="ECO:0000259" key="4">
    <source>
        <dbReference type="Pfam" id="PF05378"/>
    </source>
</evidence>
<dbReference type="Pfam" id="PF05378">
    <property type="entry name" value="Hydant_A_N"/>
    <property type="match status" value="1"/>
</dbReference>
<dbReference type="InterPro" id="IPR008040">
    <property type="entry name" value="Hydant_A_N"/>
</dbReference>
<sequence length="1138" mass="122440">MEDYTEDPESAKTPVDGTDPELVTAITGETVRVLQKPDLVAVEAQLLELKSQGFRSVAIAFVHSYAYPDHELQVGRIALELGFSVTLSAEVQSMIKIVSRGTSAVVDAYLTPIIRQYIESISANFRGGFSSAATRIEFMQSDGGLSDYRKFSGLKAILSGPAGGVVGYAQTSWDEEEQCPIIGFDMGGTSTDVSRYAGSYDHVFETTTAGVNIQSPQLDIHTVAAGGGSILTWRNGLFNVGPESASAHPGPACYRKGGPLTITDANLFLGRLLPEYFPKVFGPKENESLNREIVVAKFSELTININRERTAASLTPFSAEEVALGFLKVANEGMAGPIRALTEARGYDAADHHLACFGGASGQHACAVAEVLGISRIIMHKYSSILSAYGISLADVVQEVQRPAALTWGLETQKTIQLELQLLADQATHELLKQGFPEDQITRDLYLSMRYAGSSSALMILKGEDWDFQREFEEAHIRGFSFHFPEKPIIIDDFRVRAIGKSQSRSFETPYSQLKNMSADGGDVANPVGKNTVYFEGAGQVATSVYELQYLHGGTHIVGPAMVIDKTQTILISPGTNATILENYVVIDRDVSPVVKQAEKEEEFSPIQLSVFAHRFMAIAEQMGRTLRKTSVSTNIKERLDFSCAIFSPDGGLVANAPHVPVHLGSMQFAVQYQHRLWDGKLQKGDVLVSNHPSCGGTHLPDITVITPVFEKGVLAFYVASRGHHADIGGILPGSMPPTSTALWQEGAAIESTKLVSGGRFNDEEVRRLLLEEPAKYDGCSGTRRLLDNISDLKAQIAANSKGINLITALIEEFGLPCVHRYMYAIQTTAEEAVRELMRSTLAKHGPQPLVAVDYMDDGTAIKLTVTIYKDGSATFDFTGTGSHVLGNTNAPLAITHSAIIYCLRSLVSSSIPLNQGCLSPINIVVPKDTILRPGSGLAVVGGNVLTSQRVTDVVLKAFQACAASQGCCNNLTSGTGGKDPVTGEHKVGFGYYETIAGGAGAGPTWAGQSGVHTHMTNTRITDPEVFEKRYPCILRRFELRTGSGGRGAFKGGDGTVREIEFRVPVQCSILSERRSRQPYGMEGGEGGQTGLNSVLVTDKMSGGKRLVNLGAKATTRLEPGERVIIQSPGGGGWGSEP</sequence>
<feature type="domain" description="Hydantoinase B/oxoprolinase" evidence="3">
    <location>
        <begin position="606"/>
        <end position="1136"/>
    </location>
</feature>
<feature type="domain" description="Acetophenone carboxylase-like C-terminal" evidence="5">
    <location>
        <begin position="412"/>
        <end position="584"/>
    </location>
</feature>
<dbReference type="Pfam" id="PF01968">
    <property type="entry name" value="Hydantoinase_A"/>
    <property type="match status" value="1"/>
</dbReference>
<gene>
    <name evidence="6" type="ORF">LLEC1_00533</name>
</gene>
<dbReference type="GO" id="GO:0005829">
    <property type="term" value="C:cytosol"/>
    <property type="evidence" value="ECO:0007669"/>
    <property type="project" value="TreeGrafter"/>
</dbReference>
<evidence type="ECO:0000259" key="3">
    <source>
        <dbReference type="Pfam" id="PF02538"/>
    </source>
</evidence>
<evidence type="ECO:0000256" key="1">
    <source>
        <dbReference type="ARBA" id="ARBA00010403"/>
    </source>
</evidence>
<proteinExistence type="inferred from homology"/>
<protein>
    <recommendedName>
        <fullName evidence="8">Hydantoinase B/oxoprolinase domain-containing protein</fullName>
    </recommendedName>
</protein>
<dbReference type="PANTHER" id="PTHR11365">
    <property type="entry name" value="5-OXOPROLINASE RELATED"/>
    <property type="match status" value="1"/>
</dbReference>
<reference evidence="6 7" key="1">
    <citation type="submission" date="2016-03" db="EMBL/GenBank/DDBJ databases">
        <title>Fine-scale spatial genetic structure of a fungal parasite of coffee scale insects.</title>
        <authorList>
            <person name="Jackson D."/>
            <person name="Zemenick K.A."/>
            <person name="Malloure B."/>
            <person name="Quandt C.A."/>
            <person name="James T.Y."/>
        </authorList>
    </citation>
    <scope>NUCLEOTIDE SEQUENCE [LARGE SCALE GENOMIC DNA]</scope>
    <source>
        <strain evidence="6 7">UM487</strain>
    </source>
</reference>
<comment type="similarity">
    <text evidence="1">Belongs to the oxoprolinase family.</text>
</comment>
<evidence type="ECO:0000313" key="6">
    <source>
        <dbReference type="EMBL" id="OAQ97978.1"/>
    </source>
</evidence>
<evidence type="ECO:0008006" key="8">
    <source>
        <dbReference type="Google" id="ProtNLM"/>
    </source>
</evidence>
<dbReference type="AlphaFoldDB" id="A0A179I8E7"/>
<dbReference type="OrthoDB" id="3643at2759"/>
<dbReference type="OMA" id="RREFNFN"/>
<evidence type="ECO:0000259" key="2">
    <source>
        <dbReference type="Pfam" id="PF01968"/>
    </source>
</evidence>
<evidence type="ECO:0000313" key="7">
    <source>
        <dbReference type="Proteomes" id="UP000243081"/>
    </source>
</evidence>
<dbReference type="Pfam" id="PF02538">
    <property type="entry name" value="Hydantoinase_B"/>
    <property type="match status" value="1"/>
</dbReference>
<evidence type="ECO:0000259" key="5">
    <source>
        <dbReference type="Pfam" id="PF19278"/>
    </source>
</evidence>